<dbReference type="Proteomes" id="UP000295344">
    <property type="component" value="Unassembled WGS sequence"/>
</dbReference>
<dbReference type="EMBL" id="SOAM01000003">
    <property type="protein sequence ID" value="TDS75920.1"/>
    <property type="molecule type" value="Genomic_DNA"/>
</dbReference>
<accession>A0A4R7FG66</accession>
<protein>
    <submittedName>
        <fullName evidence="1">Uncharacterized protein</fullName>
    </submittedName>
</protein>
<reference evidence="1 2" key="1">
    <citation type="submission" date="2019-03" db="EMBL/GenBank/DDBJ databases">
        <title>Genomic Encyclopedia of Archaeal and Bacterial Type Strains, Phase II (KMG-II): from individual species to whole genera.</title>
        <authorList>
            <person name="Goeker M."/>
        </authorList>
    </citation>
    <scope>NUCLEOTIDE SEQUENCE [LARGE SCALE GENOMIC DNA]</scope>
    <source>
        <strain evidence="1 2">DSM 24782</strain>
    </source>
</reference>
<sequence>MSKPRATVDAPVRERPAEILRAADEEIVEADRRLAELEAAVADGDDSVSIDDVDAARRQSVWARLRRKGADAKAARAKQQHAEARYARLVENIVPRAIADNSAREAELLERARSIVAELLELNHARNLAIVAVTRYAADPANFRGDEDALMDVSIADDASVAAFSWHGAEFEFRAPSDIVVALLRPLKSRIRSTSQGSTPPWIDTL</sequence>
<evidence type="ECO:0000313" key="1">
    <source>
        <dbReference type="EMBL" id="TDS75920.1"/>
    </source>
</evidence>
<keyword evidence="2" id="KW-1185">Reference proteome</keyword>
<proteinExistence type="predicted"/>
<dbReference type="AlphaFoldDB" id="A0A4R7FG66"/>
<organism evidence="1 2">
    <name type="scientific">Amnibacterium kyonggiense</name>
    <dbReference type="NCBI Taxonomy" id="595671"/>
    <lineage>
        <taxon>Bacteria</taxon>
        <taxon>Bacillati</taxon>
        <taxon>Actinomycetota</taxon>
        <taxon>Actinomycetes</taxon>
        <taxon>Micrococcales</taxon>
        <taxon>Microbacteriaceae</taxon>
        <taxon>Amnibacterium</taxon>
    </lineage>
</organism>
<evidence type="ECO:0000313" key="2">
    <source>
        <dbReference type="Proteomes" id="UP000295344"/>
    </source>
</evidence>
<dbReference type="RefSeq" id="WP_133767151.1">
    <property type="nucleotide sequence ID" value="NZ_BAAARP010000001.1"/>
</dbReference>
<gene>
    <name evidence="1" type="ORF">CLV52_3031</name>
</gene>
<name>A0A4R7FG66_9MICO</name>
<comment type="caution">
    <text evidence="1">The sequence shown here is derived from an EMBL/GenBank/DDBJ whole genome shotgun (WGS) entry which is preliminary data.</text>
</comment>